<dbReference type="Proteomes" id="UP000594261">
    <property type="component" value="Chromosome 7"/>
</dbReference>
<reference evidence="2" key="2">
    <citation type="submission" date="2021-01" db="UniProtKB">
        <authorList>
            <consortium name="EnsemblPlants"/>
        </authorList>
    </citation>
    <scope>IDENTIFICATION</scope>
</reference>
<reference evidence="2 3" key="1">
    <citation type="journal article" date="2016" name="G3 (Bethesda)">
        <title>First Draft Assembly and Annotation of the Genome of a California Endemic Oak Quercus lobata Nee (Fagaceae).</title>
        <authorList>
            <person name="Sork V.L."/>
            <person name="Fitz-Gibbon S.T."/>
            <person name="Puiu D."/>
            <person name="Crepeau M."/>
            <person name="Gugger P.F."/>
            <person name="Sherman R."/>
            <person name="Stevens K."/>
            <person name="Langley C.H."/>
            <person name="Pellegrini M."/>
            <person name="Salzberg S.L."/>
        </authorList>
    </citation>
    <scope>NUCLEOTIDE SEQUENCE [LARGE SCALE GENOMIC DNA]</scope>
    <source>
        <strain evidence="2 3">cv. SW786</strain>
    </source>
</reference>
<organism evidence="2 3">
    <name type="scientific">Quercus lobata</name>
    <name type="common">Valley oak</name>
    <dbReference type="NCBI Taxonomy" id="97700"/>
    <lineage>
        <taxon>Eukaryota</taxon>
        <taxon>Viridiplantae</taxon>
        <taxon>Streptophyta</taxon>
        <taxon>Embryophyta</taxon>
        <taxon>Tracheophyta</taxon>
        <taxon>Spermatophyta</taxon>
        <taxon>Magnoliopsida</taxon>
        <taxon>eudicotyledons</taxon>
        <taxon>Gunneridae</taxon>
        <taxon>Pentapetalae</taxon>
        <taxon>rosids</taxon>
        <taxon>fabids</taxon>
        <taxon>Fagales</taxon>
        <taxon>Fagaceae</taxon>
        <taxon>Quercus</taxon>
    </lineage>
</organism>
<dbReference type="PANTHER" id="PTHR34569">
    <property type="entry name" value="EXPRESSED PROTEIN"/>
    <property type="match status" value="1"/>
</dbReference>
<dbReference type="InParanoid" id="A0A7N2M548"/>
<accession>A0A7N2M548</accession>
<proteinExistence type="predicted"/>
<dbReference type="PANTHER" id="PTHR34569:SF2">
    <property type="entry name" value="EXPRESSED PROTEIN"/>
    <property type="match status" value="1"/>
</dbReference>
<dbReference type="Gramene" id="QL07p037475:mrna">
    <property type="protein sequence ID" value="QL07p037475:mrna:CDS:2"/>
    <property type="gene ID" value="QL07p037475"/>
</dbReference>
<name>A0A7N2M548_QUELO</name>
<evidence type="ECO:0000256" key="1">
    <source>
        <dbReference type="SAM" id="MobiDB-lite"/>
    </source>
</evidence>
<dbReference type="EMBL" id="LRBV02000007">
    <property type="status" value="NOT_ANNOTATED_CDS"/>
    <property type="molecule type" value="Genomic_DNA"/>
</dbReference>
<evidence type="ECO:0000313" key="3">
    <source>
        <dbReference type="Proteomes" id="UP000594261"/>
    </source>
</evidence>
<evidence type="ECO:0000313" key="2">
    <source>
        <dbReference type="EnsemblPlants" id="QL07p037475:mrna:CDS:2"/>
    </source>
</evidence>
<dbReference type="EnsemblPlants" id="QL07p037475:mrna">
    <property type="protein sequence ID" value="QL07p037475:mrna:CDS:2"/>
    <property type="gene ID" value="QL07p037475"/>
</dbReference>
<keyword evidence="3" id="KW-1185">Reference proteome</keyword>
<sequence>MDDPAATNSDPPQPSPPQQTQSKLSSTRRRRHSIATSVVVPTRLSFSAAAAAATTTKPLQSFNTFPHHQNGTVSRPPPLDYDEILSLKCSPPETYTSLKDILPVSAAVSSPTTASAAAVSSGYEISIRNRLVKQAAWAYLQPMSSSPGSSGPHFLHRLWLSFLSFFKRHVVPGFSYLLHQVLRACDCR</sequence>
<dbReference type="AlphaFoldDB" id="A0A7N2M548"/>
<protein>
    <submittedName>
        <fullName evidence="2">Uncharacterized protein</fullName>
    </submittedName>
</protein>
<feature type="region of interest" description="Disordered" evidence="1">
    <location>
        <begin position="1"/>
        <end position="34"/>
    </location>
</feature>
<dbReference type="OMA" id="KQINGNH"/>